<evidence type="ECO:0000256" key="6">
    <source>
        <dbReference type="SAM" id="Coils"/>
    </source>
</evidence>
<dbReference type="KEGG" id="llh:I41_21870"/>
<feature type="transmembrane region" description="Helical" evidence="7">
    <location>
        <begin position="259"/>
        <end position="281"/>
    </location>
</feature>
<organism evidence="8 9">
    <name type="scientific">Lacipirellula limnantheis</name>
    <dbReference type="NCBI Taxonomy" id="2528024"/>
    <lineage>
        <taxon>Bacteria</taxon>
        <taxon>Pseudomonadati</taxon>
        <taxon>Planctomycetota</taxon>
        <taxon>Planctomycetia</taxon>
        <taxon>Pirellulales</taxon>
        <taxon>Lacipirellulaceae</taxon>
        <taxon>Lacipirellula</taxon>
    </lineage>
</organism>
<keyword evidence="6" id="KW-0175">Coiled coil</keyword>
<dbReference type="GO" id="GO:0005886">
    <property type="term" value="C:plasma membrane"/>
    <property type="evidence" value="ECO:0007669"/>
    <property type="project" value="UniProtKB-SubCell"/>
</dbReference>
<feature type="transmembrane region" description="Helical" evidence="7">
    <location>
        <begin position="167"/>
        <end position="191"/>
    </location>
</feature>
<dbReference type="Pfam" id="PF03706">
    <property type="entry name" value="LPG_synthase_TM"/>
    <property type="match status" value="1"/>
</dbReference>
<dbReference type="RefSeq" id="WP_145432504.1">
    <property type="nucleotide sequence ID" value="NZ_CP036339.1"/>
</dbReference>
<sequence>MPADTPRPTHHRRRVAVGLAKMGIAVAILSFLIYRLRCEGVFTRLIDEPKHWDRLALAQVLVLFGISLNWVRWQVLVRALKLDFSIRDAFRLGALGHLLSQVSLGSVGGDLFKAMVVAREHPGKRTEAVASVIIDRVVGLYAMLLVATAGTIAAGEAAPLTAELKTLTTLVVTLAAIGTVGIGLLMTPALTGPHVRDQLHKIPLVGQTLARLFGAADAYRHERRYLFAAIAIACCTHVSLVLAIWLIGQGLPVAAPTLAATFLIGPLSLCAGAIPLTPAGLGTFEAAMNQLYAAVGSRVGDGLLVAICYRAMTYVVAGIGAAYYVTARKKVREVLVEAEAEADAAEDGAQDAGGEAATGWE</sequence>
<dbReference type="InterPro" id="IPR022791">
    <property type="entry name" value="L-PG_synthase/AglD"/>
</dbReference>
<evidence type="ECO:0000256" key="5">
    <source>
        <dbReference type="ARBA" id="ARBA00023136"/>
    </source>
</evidence>
<dbReference type="PANTHER" id="PTHR40277:SF1">
    <property type="entry name" value="BLL5419 PROTEIN"/>
    <property type="match status" value="1"/>
</dbReference>
<evidence type="ECO:0000313" key="9">
    <source>
        <dbReference type="Proteomes" id="UP000317909"/>
    </source>
</evidence>
<evidence type="ECO:0008006" key="10">
    <source>
        <dbReference type="Google" id="ProtNLM"/>
    </source>
</evidence>
<comment type="subcellular location">
    <subcellularLocation>
        <location evidence="1">Cell membrane</location>
        <topology evidence="1">Multi-pass membrane protein</topology>
    </subcellularLocation>
</comment>
<dbReference type="AlphaFoldDB" id="A0A517TX97"/>
<dbReference type="EMBL" id="CP036339">
    <property type="protein sequence ID" value="QDT72999.1"/>
    <property type="molecule type" value="Genomic_DNA"/>
</dbReference>
<keyword evidence="9" id="KW-1185">Reference proteome</keyword>
<feature type="transmembrane region" description="Helical" evidence="7">
    <location>
        <begin position="302"/>
        <end position="325"/>
    </location>
</feature>
<evidence type="ECO:0000313" key="8">
    <source>
        <dbReference type="EMBL" id="QDT72999.1"/>
    </source>
</evidence>
<keyword evidence="3 7" id="KW-0812">Transmembrane</keyword>
<dbReference type="PANTHER" id="PTHR40277">
    <property type="entry name" value="BLL5419 PROTEIN"/>
    <property type="match status" value="1"/>
</dbReference>
<gene>
    <name evidence="8" type="ORF">I41_21870</name>
</gene>
<evidence type="ECO:0000256" key="2">
    <source>
        <dbReference type="ARBA" id="ARBA00022475"/>
    </source>
</evidence>
<protein>
    <recommendedName>
        <fullName evidence="10">Flippase-like domain-containing protein</fullName>
    </recommendedName>
</protein>
<evidence type="ECO:0000256" key="4">
    <source>
        <dbReference type="ARBA" id="ARBA00022989"/>
    </source>
</evidence>
<accession>A0A517TX97</accession>
<reference evidence="8 9" key="1">
    <citation type="submission" date="2019-02" db="EMBL/GenBank/DDBJ databases">
        <title>Deep-cultivation of Planctomycetes and their phenomic and genomic characterization uncovers novel biology.</title>
        <authorList>
            <person name="Wiegand S."/>
            <person name="Jogler M."/>
            <person name="Boedeker C."/>
            <person name="Pinto D."/>
            <person name="Vollmers J."/>
            <person name="Rivas-Marin E."/>
            <person name="Kohn T."/>
            <person name="Peeters S.H."/>
            <person name="Heuer A."/>
            <person name="Rast P."/>
            <person name="Oberbeckmann S."/>
            <person name="Bunk B."/>
            <person name="Jeske O."/>
            <person name="Meyerdierks A."/>
            <person name="Storesund J.E."/>
            <person name="Kallscheuer N."/>
            <person name="Luecker S."/>
            <person name="Lage O.M."/>
            <person name="Pohl T."/>
            <person name="Merkel B.J."/>
            <person name="Hornburger P."/>
            <person name="Mueller R.-W."/>
            <person name="Bruemmer F."/>
            <person name="Labrenz M."/>
            <person name="Spormann A.M."/>
            <person name="Op den Camp H."/>
            <person name="Overmann J."/>
            <person name="Amann R."/>
            <person name="Jetten M.S.M."/>
            <person name="Mascher T."/>
            <person name="Medema M.H."/>
            <person name="Devos D.P."/>
            <person name="Kaster A.-K."/>
            <person name="Ovreas L."/>
            <person name="Rohde M."/>
            <person name="Galperin M.Y."/>
            <person name="Jogler C."/>
        </authorList>
    </citation>
    <scope>NUCLEOTIDE SEQUENCE [LARGE SCALE GENOMIC DNA]</scope>
    <source>
        <strain evidence="8 9">I41</strain>
    </source>
</reference>
<evidence type="ECO:0000256" key="1">
    <source>
        <dbReference type="ARBA" id="ARBA00004651"/>
    </source>
</evidence>
<keyword evidence="2" id="KW-1003">Cell membrane</keyword>
<dbReference type="Proteomes" id="UP000317909">
    <property type="component" value="Chromosome"/>
</dbReference>
<keyword evidence="5 7" id="KW-0472">Membrane</keyword>
<feature type="transmembrane region" description="Helical" evidence="7">
    <location>
        <begin position="133"/>
        <end position="155"/>
    </location>
</feature>
<proteinExistence type="predicted"/>
<evidence type="ECO:0000256" key="3">
    <source>
        <dbReference type="ARBA" id="ARBA00022692"/>
    </source>
</evidence>
<dbReference type="OrthoDB" id="279916at2"/>
<feature type="coiled-coil region" evidence="6">
    <location>
        <begin position="328"/>
        <end position="355"/>
    </location>
</feature>
<feature type="transmembrane region" description="Helical" evidence="7">
    <location>
        <begin position="15"/>
        <end position="34"/>
    </location>
</feature>
<name>A0A517TX97_9BACT</name>
<evidence type="ECO:0000256" key="7">
    <source>
        <dbReference type="SAM" id="Phobius"/>
    </source>
</evidence>
<keyword evidence="4 7" id="KW-1133">Transmembrane helix</keyword>
<dbReference type="NCBIfam" id="TIGR00374">
    <property type="entry name" value="flippase-like domain"/>
    <property type="match status" value="1"/>
</dbReference>
<feature type="transmembrane region" description="Helical" evidence="7">
    <location>
        <begin position="225"/>
        <end position="247"/>
    </location>
</feature>